<dbReference type="FunFam" id="3.40.309.10:FF:000032">
    <property type="entry name" value="Probable aldehyde dehydrogenase"/>
    <property type="match status" value="1"/>
</dbReference>
<evidence type="ECO:0000256" key="4">
    <source>
        <dbReference type="ARBA" id="ARBA00049194"/>
    </source>
</evidence>
<protein>
    <recommendedName>
        <fullName evidence="3">aldehyde dehydrogenase (NAD(+))</fullName>
        <ecNumber evidence="3">1.2.1.3</ecNumber>
    </recommendedName>
</protein>
<dbReference type="InterPro" id="IPR016161">
    <property type="entry name" value="Ald_DH/histidinol_DH"/>
</dbReference>
<dbReference type="InterPro" id="IPR044086">
    <property type="entry name" value="LUC3-like"/>
</dbReference>
<dbReference type="EMBL" id="BCWF01000019">
    <property type="protein sequence ID" value="GAT25129.1"/>
    <property type="molecule type" value="Genomic_DNA"/>
</dbReference>
<dbReference type="InterPro" id="IPR015590">
    <property type="entry name" value="Aldehyde_DH_dom"/>
</dbReference>
<dbReference type="Pfam" id="PF00171">
    <property type="entry name" value="Aldedh"/>
    <property type="match status" value="1"/>
</dbReference>
<reference evidence="9" key="2">
    <citation type="submission" date="2016-02" db="EMBL/GenBank/DDBJ databases">
        <title>Genome sequencing of Aspergillus luchuensis NBRC 4314.</title>
        <authorList>
            <person name="Yamada O."/>
        </authorList>
    </citation>
    <scope>NUCLEOTIDE SEQUENCE [LARGE SCALE GENOMIC DNA]</scope>
    <source>
        <strain evidence="9">RIB 2604</strain>
    </source>
</reference>
<evidence type="ECO:0000256" key="2">
    <source>
        <dbReference type="ARBA" id="ARBA00023002"/>
    </source>
</evidence>
<evidence type="ECO:0000259" key="7">
    <source>
        <dbReference type="Pfam" id="PF00171"/>
    </source>
</evidence>
<dbReference type="Proteomes" id="UP000075230">
    <property type="component" value="Unassembled WGS sequence"/>
</dbReference>
<dbReference type="Gene3D" id="3.40.605.10">
    <property type="entry name" value="Aldehyde Dehydrogenase, Chain A, domain 1"/>
    <property type="match status" value="1"/>
</dbReference>
<feature type="active site" evidence="5">
    <location>
        <position position="262"/>
    </location>
</feature>
<dbReference type="PROSITE" id="PS00687">
    <property type="entry name" value="ALDEHYDE_DEHYDR_GLU"/>
    <property type="match status" value="1"/>
</dbReference>
<dbReference type="CDD" id="cd07106">
    <property type="entry name" value="ALDH_AldA-AAD23400"/>
    <property type="match status" value="1"/>
</dbReference>
<dbReference type="InterPro" id="IPR029510">
    <property type="entry name" value="Ald_DH_CS_GLU"/>
</dbReference>
<name>A0A146FHU7_ASPKA</name>
<dbReference type="EC" id="1.2.1.3" evidence="3"/>
<accession>A0A146FHU7</accession>
<evidence type="ECO:0000256" key="1">
    <source>
        <dbReference type="ARBA" id="ARBA00009986"/>
    </source>
</evidence>
<dbReference type="InterPro" id="IPR016163">
    <property type="entry name" value="Ald_DH_C"/>
</dbReference>
<evidence type="ECO:0000256" key="6">
    <source>
        <dbReference type="RuleBase" id="RU003345"/>
    </source>
</evidence>
<evidence type="ECO:0000256" key="3">
    <source>
        <dbReference type="ARBA" id="ARBA00024226"/>
    </source>
</evidence>
<evidence type="ECO:0000313" key="8">
    <source>
        <dbReference type="EMBL" id="GAT25129.1"/>
    </source>
</evidence>
<organism evidence="8 9">
    <name type="scientific">Aspergillus kawachii</name>
    <name type="common">White koji mold</name>
    <name type="synonym">Aspergillus awamori var. kawachi</name>
    <dbReference type="NCBI Taxonomy" id="1069201"/>
    <lineage>
        <taxon>Eukaryota</taxon>
        <taxon>Fungi</taxon>
        <taxon>Dikarya</taxon>
        <taxon>Ascomycota</taxon>
        <taxon>Pezizomycotina</taxon>
        <taxon>Eurotiomycetes</taxon>
        <taxon>Eurotiomycetidae</taxon>
        <taxon>Eurotiales</taxon>
        <taxon>Aspergillaceae</taxon>
        <taxon>Aspergillus</taxon>
        <taxon>Aspergillus subgen. Circumdati</taxon>
    </lineage>
</organism>
<evidence type="ECO:0000313" key="9">
    <source>
        <dbReference type="Proteomes" id="UP000075230"/>
    </source>
</evidence>
<dbReference type="FunFam" id="3.40.605.10:FF:000007">
    <property type="entry name" value="NAD/NADP-dependent betaine aldehyde dehydrogenase"/>
    <property type="match status" value="1"/>
</dbReference>
<dbReference type="VEuPathDB" id="FungiDB:ASPFODRAFT_62398"/>
<keyword evidence="2 6" id="KW-0560">Oxidoreductase</keyword>
<reference evidence="8 9" key="1">
    <citation type="journal article" date="2016" name="DNA Res.">
        <title>Genome sequence of Aspergillus luchuensis NBRC 4314.</title>
        <authorList>
            <person name="Yamada O."/>
            <person name="Machida M."/>
            <person name="Hosoyama A."/>
            <person name="Goto M."/>
            <person name="Takahashi T."/>
            <person name="Futagami T."/>
            <person name="Yamagata Y."/>
            <person name="Takeuchi M."/>
            <person name="Kobayashi T."/>
            <person name="Koike H."/>
            <person name="Abe K."/>
            <person name="Asai K."/>
            <person name="Arita M."/>
            <person name="Fujita N."/>
            <person name="Fukuda K."/>
            <person name="Higa K."/>
            <person name="Horikawa H."/>
            <person name="Ishikawa T."/>
            <person name="Jinno K."/>
            <person name="Kato Y."/>
            <person name="Kirimura K."/>
            <person name="Mizutani O."/>
            <person name="Nakasone K."/>
            <person name="Sano M."/>
            <person name="Shiraishi Y."/>
            <person name="Tsukahara M."/>
            <person name="Gomi K."/>
        </authorList>
    </citation>
    <scope>NUCLEOTIDE SEQUENCE [LARGE SCALE GENOMIC DNA]</scope>
    <source>
        <strain evidence="8 9">RIB 2604</strain>
    </source>
</reference>
<dbReference type="PANTHER" id="PTHR11699">
    <property type="entry name" value="ALDEHYDE DEHYDROGENASE-RELATED"/>
    <property type="match status" value="1"/>
</dbReference>
<comment type="caution">
    <text evidence="8">The sequence shown here is derived from an EMBL/GenBank/DDBJ whole genome shotgun (WGS) entry which is preliminary data.</text>
</comment>
<dbReference type="SUPFAM" id="SSF53720">
    <property type="entry name" value="ALDH-like"/>
    <property type="match status" value="1"/>
</dbReference>
<feature type="domain" description="Aldehyde dehydrogenase" evidence="7">
    <location>
        <begin position="36"/>
        <end position="484"/>
    </location>
</feature>
<sequence length="490" mass="53963">MALDYTVSYQFEWLPSASDLTDQTFYNVIDNELTSTSQTRHGINPANCQPNPEVPVSTAEDLDRAVGAASRAFRQWSRTSYDERRTAIHSFADRIAANKEDLVGLLSREQGKSLSQASTELDMAIQWTRSLSSIIIPKTVVNDTDDREVIQRYIPIGVAAAIVPWNFPVLLAIGKIVPAVYTGNTIIVKPSPYTPYCGLKLAELATQCFPLGVVQALSGGDDLGPMITEHPGIQKISFTGSIATGQRVMASCAKTLKKVTLELGGNDPCIVCEDVDIDAIIPQIAFLSFLCSSQICMMIKRLYVHEKIYDEFRDKLVQHVQSLKMGEGTEPHVFIGPLQNKMQYDKATDLLNNIHSSGLSTFSSNPIPGRTGYFITPTIVDNPPETSRVVQEEPFAPILPLLKWSDETDVLARANNTDYGLGASVWSRDLQRARRMADHLEAGSVWVNSHFDCAPFAPFGGHKKSGLGVEWGLNGLTGWCNSQTLWLPKL</sequence>
<gene>
    <name evidence="8" type="ORF">RIB2604_01900810</name>
</gene>
<evidence type="ECO:0000256" key="5">
    <source>
        <dbReference type="PROSITE-ProRule" id="PRU10007"/>
    </source>
</evidence>
<proteinExistence type="inferred from homology"/>
<comment type="similarity">
    <text evidence="1 6">Belongs to the aldehyde dehydrogenase family.</text>
</comment>
<dbReference type="InterPro" id="IPR016162">
    <property type="entry name" value="Ald_DH_N"/>
</dbReference>
<dbReference type="Gene3D" id="3.40.309.10">
    <property type="entry name" value="Aldehyde Dehydrogenase, Chain A, domain 2"/>
    <property type="match status" value="1"/>
</dbReference>
<dbReference type="AlphaFoldDB" id="A0A146FHU7"/>
<comment type="catalytic activity">
    <reaction evidence="4">
        <text>an aldehyde + NAD(+) + H2O = a carboxylate + NADH + 2 H(+)</text>
        <dbReference type="Rhea" id="RHEA:16185"/>
        <dbReference type="ChEBI" id="CHEBI:15377"/>
        <dbReference type="ChEBI" id="CHEBI:15378"/>
        <dbReference type="ChEBI" id="CHEBI:17478"/>
        <dbReference type="ChEBI" id="CHEBI:29067"/>
        <dbReference type="ChEBI" id="CHEBI:57540"/>
        <dbReference type="ChEBI" id="CHEBI:57945"/>
        <dbReference type="EC" id="1.2.1.3"/>
    </reaction>
</comment>
<dbReference type="GO" id="GO:0004029">
    <property type="term" value="F:aldehyde dehydrogenase (NAD+) activity"/>
    <property type="evidence" value="ECO:0007669"/>
    <property type="project" value="UniProtKB-EC"/>
</dbReference>